<dbReference type="Pfam" id="PF10497">
    <property type="entry name" value="zf-4CXXC_R1"/>
    <property type="match status" value="1"/>
</dbReference>
<feature type="compositionally biased region" description="Polar residues" evidence="5">
    <location>
        <begin position="748"/>
        <end position="762"/>
    </location>
</feature>
<dbReference type="GO" id="GO:0005634">
    <property type="term" value="C:nucleus"/>
    <property type="evidence" value="ECO:0007669"/>
    <property type="project" value="UniProtKB-SubCell"/>
</dbReference>
<dbReference type="OrthoDB" id="298344at2759"/>
<gene>
    <name evidence="7" type="ORF">CYLTODRAFT_425245</name>
</gene>
<dbReference type="AlphaFoldDB" id="A0A0D7B2L7"/>
<feature type="compositionally biased region" description="Low complexity" evidence="5">
    <location>
        <begin position="195"/>
        <end position="210"/>
    </location>
</feature>
<evidence type="ECO:0000256" key="1">
    <source>
        <dbReference type="ARBA" id="ARBA00004123"/>
    </source>
</evidence>
<evidence type="ECO:0000256" key="4">
    <source>
        <dbReference type="ARBA" id="ARBA00023242"/>
    </source>
</evidence>
<proteinExistence type="predicted"/>
<feature type="domain" description="Zinc-finger" evidence="6">
    <location>
        <begin position="561"/>
        <end position="632"/>
    </location>
</feature>
<reference evidence="7 8" key="1">
    <citation type="journal article" date="2015" name="Fungal Genet. Biol.">
        <title>Evolution of novel wood decay mechanisms in Agaricales revealed by the genome sequences of Fistulina hepatica and Cylindrobasidium torrendii.</title>
        <authorList>
            <person name="Floudas D."/>
            <person name="Held B.W."/>
            <person name="Riley R."/>
            <person name="Nagy L.G."/>
            <person name="Koehler G."/>
            <person name="Ransdell A.S."/>
            <person name="Younus H."/>
            <person name="Chow J."/>
            <person name="Chiniquy J."/>
            <person name="Lipzen A."/>
            <person name="Tritt A."/>
            <person name="Sun H."/>
            <person name="Haridas S."/>
            <person name="LaButti K."/>
            <person name="Ohm R.A."/>
            <person name="Kues U."/>
            <person name="Blanchette R.A."/>
            <person name="Grigoriev I.V."/>
            <person name="Minto R.E."/>
            <person name="Hibbett D.S."/>
        </authorList>
    </citation>
    <scope>NUCLEOTIDE SEQUENCE [LARGE SCALE GENOMIC DNA]</scope>
    <source>
        <strain evidence="7 8">FP15055 ss-10</strain>
    </source>
</reference>
<name>A0A0D7B2L7_9AGAR</name>
<keyword evidence="8" id="KW-1185">Reference proteome</keyword>
<feature type="compositionally biased region" description="Basic residues" evidence="5">
    <location>
        <begin position="685"/>
        <end position="695"/>
    </location>
</feature>
<keyword evidence="2" id="KW-0805">Transcription regulation</keyword>
<accession>A0A0D7B2L7</accession>
<protein>
    <recommendedName>
        <fullName evidence="6">Zinc-finger domain-containing protein</fullName>
    </recommendedName>
</protein>
<evidence type="ECO:0000259" key="6">
    <source>
        <dbReference type="Pfam" id="PF10497"/>
    </source>
</evidence>
<sequence>MTQSPDRPPTYRALSPTDRDASWSPDLDAIPLADDDSCIPNASTLPIETPHTELAAAVLDDESGLARPSQPSFERNDLEDAISFSSELSPCPSDLDVPLSPPSATPKPITVEVSCIQDVWGPIKWKCARATCSHDGRKAKSQASRKIAAYSELRRDWGIQNQEWDDAGQEMPKGKQQASHSKSTSRRKANWPPLSSKDFSSNSRSSSVDSWPQCGSPIDMAKLRAQWTRERREWDAQDRLRRADHCTGTLDLLTRVAHEDAAAADPLSPPTPRLMSRSVSAMSWEHISVEFPSPLLEAKRAVSDNIKTSPNKRLANHPSPTASPIRRRRAKNNMLCALPLSHGIPDLLQLDKETKADAERNRILTAWNARHIVVNALQFTPSDPQVAMDSLPPLDLELYLDPNFPSSMLTAGSSTSGSIATGGVAAEGEYHIGLRTPPEPEPPFNVTIHGMAGVGTIDPRMLGGPEPGLTREAYYTSSDGDDSQDEDHRPPPPRRRVAPQQPSISAPQPTLRLRPEEEDTSAGPSRSGSQAPLVVEELRSMPKQDLISRPANSWPTGDEYVHCHQCRSKSNRLFIRCQTCVPAKIFCIRCMETRYESLPADMTPFVHGPRATCPFCEKWCTCDRCCTRRGQKYKYVGKGFNNASVPKAEAPAKAPPKPKAPKITTAAASKKKRPAADEGDEGERKVKRKVGRPPKKRDPPASAPVAGSSSMYPAPHSYGSTSASYSPVQSSFSPASSSSYSPAGQYSPTSTLYSPTAQTSAPISWGPVYLANGGWRDMSRAEDDAEVTTPSSNATLAVEGDSSQEKFIGYAHEDERFWRGRGKGKGKEWVPQ</sequence>
<feature type="region of interest" description="Disordered" evidence="5">
    <location>
        <begin position="167"/>
        <end position="215"/>
    </location>
</feature>
<comment type="subcellular location">
    <subcellularLocation>
        <location evidence="1">Nucleus</location>
    </subcellularLocation>
</comment>
<feature type="region of interest" description="Disordered" evidence="5">
    <location>
        <begin position="780"/>
        <end position="800"/>
    </location>
</feature>
<evidence type="ECO:0000313" key="8">
    <source>
        <dbReference type="Proteomes" id="UP000054007"/>
    </source>
</evidence>
<dbReference type="STRING" id="1314674.A0A0D7B2L7"/>
<evidence type="ECO:0000313" key="7">
    <source>
        <dbReference type="EMBL" id="KIY64414.1"/>
    </source>
</evidence>
<dbReference type="EMBL" id="KN880637">
    <property type="protein sequence ID" value="KIY64414.1"/>
    <property type="molecule type" value="Genomic_DNA"/>
</dbReference>
<feature type="region of interest" description="Disordered" evidence="5">
    <location>
        <begin position="457"/>
        <end position="532"/>
    </location>
</feature>
<organism evidence="7 8">
    <name type="scientific">Cylindrobasidium torrendii FP15055 ss-10</name>
    <dbReference type="NCBI Taxonomy" id="1314674"/>
    <lineage>
        <taxon>Eukaryota</taxon>
        <taxon>Fungi</taxon>
        <taxon>Dikarya</taxon>
        <taxon>Basidiomycota</taxon>
        <taxon>Agaricomycotina</taxon>
        <taxon>Agaricomycetes</taxon>
        <taxon>Agaricomycetidae</taxon>
        <taxon>Agaricales</taxon>
        <taxon>Marasmiineae</taxon>
        <taxon>Physalacriaceae</taxon>
        <taxon>Cylindrobasidium</taxon>
    </lineage>
</organism>
<feature type="compositionally biased region" description="Low complexity" evidence="5">
    <location>
        <begin position="498"/>
        <end position="509"/>
    </location>
</feature>
<evidence type="ECO:0000256" key="3">
    <source>
        <dbReference type="ARBA" id="ARBA00023163"/>
    </source>
</evidence>
<feature type="region of interest" description="Disordered" evidence="5">
    <location>
        <begin position="644"/>
        <end position="766"/>
    </location>
</feature>
<dbReference type="Proteomes" id="UP000054007">
    <property type="component" value="Unassembled WGS sequence"/>
</dbReference>
<keyword evidence="3" id="KW-0804">Transcription</keyword>
<dbReference type="InterPro" id="IPR018866">
    <property type="entry name" value="Znf-4CXXC_R1"/>
</dbReference>
<feature type="compositionally biased region" description="Low complexity" evidence="5">
    <location>
        <begin position="722"/>
        <end position="747"/>
    </location>
</feature>
<keyword evidence="4" id="KW-0539">Nucleus</keyword>
<evidence type="ECO:0000256" key="2">
    <source>
        <dbReference type="ARBA" id="ARBA00023015"/>
    </source>
</evidence>
<evidence type="ECO:0000256" key="5">
    <source>
        <dbReference type="SAM" id="MobiDB-lite"/>
    </source>
</evidence>
<feature type="region of interest" description="Disordered" evidence="5">
    <location>
        <begin position="1"/>
        <end position="26"/>
    </location>
</feature>